<sequence length="731" mass="84870">MTKVVNRADNSLQIEEIHRDWVFWNKLYNGDALEVLRTLPSASLQFAVTSPPYNAAHNYDGYDDNLEWEKYKDFLRDVITEIHRILVKGGRFAINVPFAVKNKKTKKVRFLATMIAGLCEELAFIEFEFITWHKGKDINHFQGNNTAWGSWKSPSNPVFRPLGEVVMVFSKEQTKLEGDKEKIDIEAEEFKNWTKNLWYINEEHGYENLMCIANNQNKKEHPCPYPEELVRRLLKLYTYKDNIILDPFNGIGTTTKVAKEMDRRFIGIEQSLEYCHIAAKSMGEAAGLVVTSSEETAAANLAILDIEEKEQNLPLINIEEIVEYKDLVNPSQIQQETVNRWFNFKESYSGKLVEQLIKRYKKEDCKRIIDPFMGAGSTLFKAYSLGIDSVGFDVNPISVLAAKVKTSNYDERDIKEIEDFIENLPKIAIEKQAYPHWDPLLNYISEEKLDLLLSYKAHIEKKIANEKVSDLLKILWLSMIEEVSDYKKDGNGIKKVNRNFPIDKIQERYREKLQIALEDISTFKEKNKHGASLSIINDSSMNIDKYEDIKDIEMLITSPPYANCFDYFEVYKVELWLGEYIKNHDDWRKLKKTAMRSNLNAKLESQDVLDHSYFTEIMVKINERVKDKRIKDKKIPIMLNNYFYDMRELLEKLRPKMKKGAIISIIVGNSAYGGVVIPTDEIIGVIGKSLGYQLVEIIKARPLRTSSQQMKIIEEKDKLLLRESIVTLKYT</sequence>
<evidence type="ECO:0000256" key="4">
    <source>
        <dbReference type="ARBA" id="ARBA00022679"/>
    </source>
</evidence>
<dbReference type="Pfam" id="PF02086">
    <property type="entry name" value="MethyltransfD12"/>
    <property type="match status" value="1"/>
</dbReference>
<accession>A0A1I0DYB2</accession>
<name>A0A1I0DYB2_9FIRM</name>
<dbReference type="SUPFAM" id="SSF53335">
    <property type="entry name" value="S-adenosyl-L-methionine-dependent methyltransferases"/>
    <property type="match status" value="3"/>
</dbReference>
<reference evidence="10 11" key="1">
    <citation type="submission" date="2016-10" db="EMBL/GenBank/DDBJ databases">
        <authorList>
            <person name="de Groot N.N."/>
        </authorList>
    </citation>
    <scope>NUCLEOTIDE SEQUENCE [LARGE SCALE GENOMIC DNA]</scope>
    <source>
        <strain evidence="10 11">DSM 18979</strain>
    </source>
</reference>
<dbReference type="GO" id="GO:0032259">
    <property type="term" value="P:methylation"/>
    <property type="evidence" value="ECO:0007669"/>
    <property type="project" value="UniProtKB-KW"/>
</dbReference>
<evidence type="ECO:0000256" key="2">
    <source>
        <dbReference type="ARBA" id="ARBA00012185"/>
    </source>
</evidence>
<evidence type="ECO:0000256" key="6">
    <source>
        <dbReference type="ARBA" id="ARBA00022747"/>
    </source>
</evidence>
<organism evidence="10 11">
    <name type="scientific">Natronincola peptidivorans</name>
    <dbReference type="NCBI Taxonomy" id="426128"/>
    <lineage>
        <taxon>Bacteria</taxon>
        <taxon>Bacillati</taxon>
        <taxon>Bacillota</taxon>
        <taxon>Clostridia</taxon>
        <taxon>Peptostreptococcales</taxon>
        <taxon>Natronincolaceae</taxon>
        <taxon>Natronincola</taxon>
    </lineage>
</organism>
<dbReference type="PANTHER" id="PTHR13370">
    <property type="entry name" value="RNA METHYLASE-RELATED"/>
    <property type="match status" value="1"/>
</dbReference>
<dbReference type="RefSeq" id="WP_090443710.1">
    <property type="nucleotide sequence ID" value="NZ_FOHU01000009.1"/>
</dbReference>
<gene>
    <name evidence="10" type="ORF">SAMN05660297_02206</name>
</gene>
<dbReference type="Gene3D" id="3.40.50.150">
    <property type="entry name" value="Vaccinia Virus protein VP39"/>
    <property type="match status" value="3"/>
</dbReference>
<dbReference type="GO" id="GO:0005737">
    <property type="term" value="C:cytoplasm"/>
    <property type="evidence" value="ECO:0007669"/>
    <property type="project" value="TreeGrafter"/>
</dbReference>
<feature type="domain" description="DNA methylase N-4/N-6" evidence="9">
    <location>
        <begin position="45"/>
        <end position="280"/>
    </location>
</feature>
<dbReference type="GO" id="GO:0009307">
    <property type="term" value="P:DNA restriction-modification system"/>
    <property type="evidence" value="ECO:0007669"/>
    <property type="project" value="UniProtKB-KW"/>
</dbReference>
<keyword evidence="7" id="KW-0238">DNA-binding</keyword>
<evidence type="ECO:0000256" key="3">
    <source>
        <dbReference type="ARBA" id="ARBA00022603"/>
    </source>
</evidence>
<evidence type="ECO:0000313" key="10">
    <source>
        <dbReference type="EMBL" id="SET37557.1"/>
    </source>
</evidence>
<comment type="catalytic activity">
    <reaction evidence="8">
        <text>a 2'-deoxycytidine in DNA + S-adenosyl-L-methionine = an N(4)-methyl-2'-deoxycytidine in DNA + S-adenosyl-L-homocysteine + H(+)</text>
        <dbReference type="Rhea" id="RHEA:16857"/>
        <dbReference type="Rhea" id="RHEA-COMP:11369"/>
        <dbReference type="Rhea" id="RHEA-COMP:13674"/>
        <dbReference type="ChEBI" id="CHEBI:15378"/>
        <dbReference type="ChEBI" id="CHEBI:57856"/>
        <dbReference type="ChEBI" id="CHEBI:59789"/>
        <dbReference type="ChEBI" id="CHEBI:85452"/>
        <dbReference type="ChEBI" id="CHEBI:137933"/>
        <dbReference type="EC" id="2.1.1.113"/>
    </reaction>
</comment>
<dbReference type="GO" id="GO:0003677">
    <property type="term" value="F:DNA binding"/>
    <property type="evidence" value="ECO:0007669"/>
    <property type="project" value="UniProtKB-KW"/>
</dbReference>
<proteinExistence type="inferred from homology"/>
<keyword evidence="3 10" id="KW-0489">Methyltransferase</keyword>
<dbReference type="EC" id="2.1.1.113" evidence="2"/>
<dbReference type="InterPro" id="IPR017985">
    <property type="entry name" value="MeTrfase_CN4_CS"/>
</dbReference>
<dbReference type="OrthoDB" id="9800801at2"/>
<dbReference type="InterPro" id="IPR001091">
    <property type="entry name" value="RM_Methyltransferase"/>
</dbReference>
<keyword evidence="5" id="KW-0949">S-adenosyl-L-methionine</keyword>
<dbReference type="InterPro" id="IPR029063">
    <property type="entry name" value="SAM-dependent_MTases_sf"/>
</dbReference>
<evidence type="ECO:0000256" key="5">
    <source>
        <dbReference type="ARBA" id="ARBA00022691"/>
    </source>
</evidence>
<evidence type="ECO:0000256" key="8">
    <source>
        <dbReference type="ARBA" id="ARBA00049120"/>
    </source>
</evidence>
<dbReference type="PRINTS" id="PR00508">
    <property type="entry name" value="S21N4MTFRASE"/>
</dbReference>
<protein>
    <recommendedName>
        <fullName evidence="2">site-specific DNA-methyltransferase (cytosine-N(4)-specific)</fullName>
        <ecNumber evidence="2">2.1.1.113</ecNumber>
    </recommendedName>
</protein>
<dbReference type="Proteomes" id="UP000199568">
    <property type="component" value="Unassembled WGS sequence"/>
</dbReference>
<dbReference type="PANTHER" id="PTHR13370:SF3">
    <property type="entry name" value="TRNA (GUANINE(10)-N2)-METHYLTRANSFERASE HOMOLOG"/>
    <property type="match status" value="1"/>
</dbReference>
<dbReference type="AlphaFoldDB" id="A0A1I0DYB2"/>
<evidence type="ECO:0000256" key="1">
    <source>
        <dbReference type="ARBA" id="ARBA00010203"/>
    </source>
</evidence>
<dbReference type="STRING" id="426128.SAMN05660297_02206"/>
<evidence type="ECO:0000256" key="7">
    <source>
        <dbReference type="ARBA" id="ARBA00023125"/>
    </source>
</evidence>
<dbReference type="InterPro" id="IPR012327">
    <property type="entry name" value="MeTrfase_D12"/>
</dbReference>
<dbReference type="InterPro" id="IPR002941">
    <property type="entry name" value="DNA_methylase_N4/N6"/>
</dbReference>
<comment type="similarity">
    <text evidence="1">Belongs to the N(4)/N(6)-methyltransferase family. N(4) subfamily.</text>
</comment>
<dbReference type="GO" id="GO:0009007">
    <property type="term" value="F:site-specific DNA-methyltransferase (adenine-specific) activity"/>
    <property type="evidence" value="ECO:0007669"/>
    <property type="project" value="UniProtKB-EC"/>
</dbReference>
<dbReference type="GO" id="GO:0015667">
    <property type="term" value="F:site-specific DNA-methyltransferase (cytosine-N4-specific) activity"/>
    <property type="evidence" value="ECO:0007669"/>
    <property type="project" value="UniProtKB-EC"/>
</dbReference>
<evidence type="ECO:0000259" key="9">
    <source>
        <dbReference type="Pfam" id="PF01555"/>
    </source>
</evidence>
<dbReference type="Pfam" id="PF01555">
    <property type="entry name" value="N6_N4_Mtase"/>
    <property type="match status" value="1"/>
</dbReference>
<dbReference type="EMBL" id="FOHU01000009">
    <property type="protein sequence ID" value="SET37557.1"/>
    <property type="molecule type" value="Genomic_DNA"/>
</dbReference>
<evidence type="ECO:0000313" key="11">
    <source>
        <dbReference type="Proteomes" id="UP000199568"/>
    </source>
</evidence>
<dbReference type="PROSITE" id="PS00093">
    <property type="entry name" value="N4_MTASE"/>
    <property type="match status" value="2"/>
</dbReference>
<keyword evidence="4 10" id="KW-0808">Transferase</keyword>
<dbReference type="GO" id="GO:0008170">
    <property type="term" value="F:N-methyltransferase activity"/>
    <property type="evidence" value="ECO:0007669"/>
    <property type="project" value="InterPro"/>
</dbReference>
<keyword evidence="6" id="KW-0680">Restriction system</keyword>
<keyword evidence="11" id="KW-1185">Reference proteome</keyword>